<name>A0ABW3YJR0_9ACTN</name>
<dbReference type="Gene3D" id="2.80.10.50">
    <property type="match status" value="1"/>
</dbReference>
<dbReference type="SUPFAM" id="SSF50370">
    <property type="entry name" value="Ricin B-like lectins"/>
    <property type="match status" value="1"/>
</dbReference>
<proteinExistence type="predicted"/>
<dbReference type="EMBL" id="JBHTMP010000033">
    <property type="protein sequence ID" value="MFD1323549.1"/>
    <property type="molecule type" value="Genomic_DNA"/>
</dbReference>
<comment type="caution">
    <text evidence="1">The sequence shown here is derived from an EMBL/GenBank/DDBJ whole genome shotgun (WGS) entry which is preliminary data.</text>
</comment>
<reference evidence="2" key="1">
    <citation type="journal article" date="2019" name="Int. J. Syst. Evol. Microbiol.">
        <title>The Global Catalogue of Microorganisms (GCM) 10K type strain sequencing project: providing services to taxonomists for standard genome sequencing and annotation.</title>
        <authorList>
            <consortium name="The Broad Institute Genomics Platform"/>
            <consortium name="The Broad Institute Genome Sequencing Center for Infectious Disease"/>
            <person name="Wu L."/>
            <person name="Ma J."/>
        </authorList>
    </citation>
    <scope>NUCLEOTIDE SEQUENCE [LARGE SCALE GENOMIC DNA]</scope>
    <source>
        <strain evidence="2">JCM 31037</strain>
    </source>
</reference>
<keyword evidence="2" id="KW-1185">Reference proteome</keyword>
<organism evidence="1 2">
    <name type="scientific">Micromonospora sonneratiae</name>
    <dbReference type="NCBI Taxonomy" id="1184706"/>
    <lineage>
        <taxon>Bacteria</taxon>
        <taxon>Bacillati</taxon>
        <taxon>Actinomycetota</taxon>
        <taxon>Actinomycetes</taxon>
        <taxon>Micromonosporales</taxon>
        <taxon>Micromonosporaceae</taxon>
        <taxon>Micromonospora</taxon>
    </lineage>
</organism>
<dbReference type="Proteomes" id="UP001597260">
    <property type="component" value="Unassembled WGS sequence"/>
</dbReference>
<sequence length="176" mass="19203">MPDIILSKSINGPFMLIHEVTGTYLEMDNYHDGVGQGIQTWNLDPTLTSKGYLGHLWYLEPVSEDTCLIKSYENSRCLTAGVNAKAVPVLQNPDGSDKQKWVIRRVHGSDGLTDDADSYAILPKSYPGYALSVQNNLVANNVYVSPTSTWGGPPSISQYWKAVLQREVAQAGAGTA</sequence>
<accession>A0ABW3YJR0</accession>
<dbReference type="InterPro" id="IPR035992">
    <property type="entry name" value="Ricin_B-like_lectins"/>
</dbReference>
<gene>
    <name evidence="1" type="ORF">ACFQ4H_20910</name>
</gene>
<evidence type="ECO:0000313" key="2">
    <source>
        <dbReference type="Proteomes" id="UP001597260"/>
    </source>
</evidence>
<dbReference type="RefSeq" id="WP_377572821.1">
    <property type="nucleotide sequence ID" value="NZ_JBHTMP010000033.1"/>
</dbReference>
<dbReference type="PROSITE" id="PS50231">
    <property type="entry name" value="RICIN_B_LECTIN"/>
    <property type="match status" value="1"/>
</dbReference>
<evidence type="ECO:0000313" key="1">
    <source>
        <dbReference type="EMBL" id="MFD1323549.1"/>
    </source>
</evidence>
<protein>
    <submittedName>
        <fullName evidence="1">RICIN domain-containing protein</fullName>
    </submittedName>
</protein>
<dbReference type="CDD" id="cd00161">
    <property type="entry name" value="beta-trefoil_Ricin-like"/>
    <property type="match status" value="1"/>
</dbReference>